<sequence length="237" mass="26713">MGNNNVVKTLSLITVGDNLIGMNNNGRGWYSNNQSNTLVSAICVLLPFTFLCLKSVEYQRTTFDNFIDSLVYGLTDKCTISLRFCRDIFKNSFPDIFASTCDVMVTVAMLMPPQLTFQILTSHILKRKRKQKMLTTSSLYFEHSADDGIISKAINLAHHATRNALTALLLNTIRKSSSTTNAWGAIPLFRNMSKTEVDYICTRHDKDLKEEGQKKRRTNNLPSQCVINRSFANGRIA</sequence>
<organism evidence="1 2">
    <name type="scientific">Glossina palpalis gambiensis</name>
    <dbReference type="NCBI Taxonomy" id="67801"/>
    <lineage>
        <taxon>Eukaryota</taxon>
        <taxon>Metazoa</taxon>
        <taxon>Ecdysozoa</taxon>
        <taxon>Arthropoda</taxon>
        <taxon>Hexapoda</taxon>
        <taxon>Insecta</taxon>
        <taxon>Pterygota</taxon>
        <taxon>Neoptera</taxon>
        <taxon>Endopterygota</taxon>
        <taxon>Diptera</taxon>
        <taxon>Brachycera</taxon>
        <taxon>Muscomorpha</taxon>
        <taxon>Hippoboscoidea</taxon>
        <taxon>Glossinidae</taxon>
        <taxon>Glossina</taxon>
    </lineage>
</organism>
<protein>
    <submittedName>
        <fullName evidence="1">Uncharacterized protein</fullName>
    </submittedName>
</protein>
<reference evidence="2" key="1">
    <citation type="submission" date="2015-01" db="EMBL/GenBank/DDBJ databases">
        <authorList>
            <person name="Aksoy S."/>
            <person name="Warren W."/>
            <person name="Wilson R.K."/>
        </authorList>
    </citation>
    <scope>NUCLEOTIDE SEQUENCE [LARGE SCALE GENOMIC DNA]</scope>
    <source>
        <strain evidence="2">IAEA</strain>
    </source>
</reference>
<name>A0A1B0BA06_9MUSC</name>
<reference evidence="1" key="2">
    <citation type="submission" date="2020-05" db="UniProtKB">
        <authorList>
            <consortium name="EnsemblMetazoa"/>
        </authorList>
    </citation>
    <scope>IDENTIFICATION</scope>
    <source>
        <strain evidence="1">IAEA</strain>
    </source>
</reference>
<keyword evidence="2" id="KW-1185">Reference proteome</keyword>
<proteinExistence type="predicted"/>
<evidence type="ECO:0000313" key="1">
    <source>
        <dbReference type="EnsemblMetazoa" id="GPPI023510-PA"/>
    </source>
</evidence>
<dbReference type="Proteomes" id="UP000092460">
    <property type="component" value="Unassembled WGS sequence"/>
</dbReference>
<dbReference type="AlphaFoldDB" id="A0A1B0BA06"/>
<accession>A0A1B0BA06</accession>
<dbReference type="EMBL" id="JXJN01010667">
    <property type="status" value="NOT_ANNOTATED_CDS"/>
    <property type="molecule type" value="Genomic_DNA"/>
</dbReference>
<dbReference type="EnsemblMetazoa" id="GPPI023510-RA">
    <property type="protein sequence ID" value="GPPI023510-PA"/>
    <property type="gene ID" value="GPPI023510"/>
</dbReference>
<dbReference type="VEuPathDB" id="VectorBase:GPPI023510"/>
<evidence type="ECO:0000313" key="2">
    <source>
        <dbReference type="Proteomes" id="UP000092460"/>
    </source>
</evidence>